<feature type="domain" description="Ig-like" evidence="2">
    <location>
        <begin position="37"/>
        <end position="142"/>
    </location>
</feature>
<accession>A0A3B3U0I3</accession>
<evidence type="ECO:0000313" key="3">
    <source>
        <dbReference type="Ensembl" id="ENSPLAP00000006106.1"/>
    </source>
</evidence>
<keyword evidence="1" id="KW-0732">Signal</keyword>
<feature type="signal peptide" evidence="1">
    <location>
        <begin position="1"/>
        <end position="34"/>
    </location>
</feature>
<name>A0A3B3U0I3_9TELE</name>
<sequence>MQDKFDPRQCLLGNIQNSVIWSLQLLFLVICGLAANPSVTQSPAVKSATVTPGSTVTIRCTTNEDVYLDSDGDYYMFWYQQKPAQPPQLMIKYAKTLQSGTPSRFSGSGSGSDFTLTNSGVQAEDAAVYYCQSRHSGLEFTQ</sequence>
<dbReference type="Pfam" id="PF07686">
    <property type="entry name" value="V-set"/>
    <property type="match status" value="1"/>
</dbReference>
<dbReference type="Gene3D" id="2.60.40.10">
    <property type="entry name" value="Immunoglobulins"/>
    <property type="match status" value="1"/>
</dbReference>
<dbReference type="InterPro" id="IPR013106">
    <property type="entry name" value="Ig_V-set"/>
</dbReference>
<reference evidence="3" key="1">
    <citation type="submission" date="2025-08" db="UniProtKB">
        <authorList>
            <consortium name="Ensembl"/>
        </authorList>
    </citation>
    <scope>IDENTIFICATION</scope>
</reference>
<feature type="chain" id="PRO_5017448449" description="Ig-like domain-containing protein" evidence="1">
    <location>
        <begin position="35"/>
        <end position="142"/>
    </location>
</feature>
<proteinExistence type="predicted"/>
<dbReference type="AlphaFoldDB" id="A0A3B3U0I3"/>
<dbReference type="FunFam" id="2.60.40.10:FF:001230">
    <property type="entry name" value="Immunoglobulin kappa variable 8-16"/>
    <property type="match status" value="1"/>
</dbReference>
<evidence type="ECO:0000256" key="1">
    <source>
        <dbReference type="SAM" id="SignalP"/>
    </source>
</evidence>
<organism evidence="3 4">
    <name type="scientific">Poecilia latipinna</name>
    <name type="common">sailfin molly</name>
    <dbReference type="NCBI Taxonomy" id="48699"/>
    <lineage>
        <taxon>Eukaryota</taxon>
        <taxon>Metazoa</taxon>
        <taxon>Chordata</taxon>
        <taxon>Craniata</taxon>
        <taxon>Vertebrata</taxon>
        <taxon>Euteleostomi</taxon>
        <taxon>Actinopterygii</taxon>
        <taxon>Neopterygii</taxon>
        <taxon>Teleostei</taxon>
        <taxon>Neoteleostei</taxon>
        <taxon>Acanthomorphata</taxon>
        <taxon>Ovalentaria</taxon>
        <taxon>Atherinomorphae</taxon>
        <taxon>Cyprinodontiformes</taxon>
        <taxon>Poeciliidae</taxon>
        <taxon>Poeciliinae</taxon>
        <taxon>Poecilia</taxon>
    </lineage>
</organism>
<dbReference type="PANTHER" id="PTHR23267">
    <property type="entry name" value="IMMUNOGLOBULIN LIGHT CHAIN"/>
    <property type="match status" value="1"/>
</dbReference>
<dbReference type="InterPro" id="IPR036179">
    <property type="entry name" value="Ig-like_dom_sf"/>
</dbReference>
<dbReference type="PROSITE" id="PS50835">
    <property type="entry name" value="IG_LIKE"/>
    <property type="match status" value="1"/>
</dbReference>
<reference evidence="3" key="2">
    <citation type="submission" date="2025-09" db="UniProtKB">
        <authorList>
            <consortium name="Ensembl"/>
        </authorList>
    </citation>
    <scope>IDENTIFICATION</scope>
</reference>
<dbReference type="InterPro" id="IPR013783">
    <property type="entry name" value="Ig-like_fold"/>
</dbReference>
<dbReference type="SUPFAM" id="SSF48726">
    <property type="entry name" value="Immunoglobulin"/>
    <property type="match status" value="1"/>
</dbReference>
<dbReference type="InterPro" id="IPR050150">
    <property type="entry name" value="IgV_Light_Chain"/>
</dbReference>
<dbReference type="InterPro" id="IPR007110">
    <property type="entry name" value="Ig-like_dom"/>
</dbReference>
<dbReference type="InterPro" id="IPR003599">
    <property type="entry name" value="Ig_sub"/>
</dbReference>
<dbReference type="Ensembl" id="ENSPLAT00000006820.1">
    <property type="protein sequence ID" value="ENSPLAP00000006106.1"/>
    <property type="gene ID" value="ENSPLAG00000008178.1"/>
</dbReference>
<dbReference type="SMART" id="SM00409">
    <property type="entry name" value="IG"/>
    <property type="match status" value="1"/>
</dbReference>
<protein>
    <recommendedName>
        <fullName evidence="2">Ig-like domain-containing protein</fullName>
    </recommendedName>
</protein>
<evidence type="ECO:0000259" key="2">
    <source>
        <dbReference type="PROSITE" id="PS50835"/>
    </source>
</evidence>
<dbReference type="SMART" id="SM00406">
    <property type="entry name" value="IGv"/>
    <property type="match status" value="1"/>
</dbReference>
<evidence type="ECO:0000313" key="4">
    <source>
        <dbReference type="Proteomes" id="UP000261500"/>
    </source>
</evidence>
<dbReference type="Proteomes" id="UP000261500">
    <property type="component" value="Unplaced"/>
</dbReference>
<keyword evidence="4" id="KW-1185">Reference proteome</keyword>
<dbReference type="GeneTree" id="ENSGT01080000257344"/>